<name>A0ABU3ZR46_9SPHN</name>
<keyword evidence="2" id="KW-1185">Reference proteome</keyword>
<dbReference type="Proteomes" id="UP001185984">
    <property type="component" value="Unassembled WGS sequence"/>
</dbReference>
<sequence length="139" mass="16497">MASDEAESLLNEIGRLLAEDSEYPFEPTLLYAQLDHNMIGESIFKELGNQILYRWPVVERLPYALLDLWEMQEGDDRWMEMEYLIRDGRFEVAYIYPDAIDPNEDVIERRERSILRHFGEKPIIYPPWPPEDDVAEYAV</sequence>
<accession>A0ABU3ZR46</accession>
<evidence type="ECO:0000313" key="1">
    <source>
        <dbReference type="EMBL" id="MDV5821993.1"/>
    </source>
</evidence>
<reference evidence="2" key="1">
    <citation type="journal article" date="2022" name="J Environ Chem Eng">
        <title>Biodegradation of petroleum oil using a constructed nonpathogenic and heavy metal-tolerant bacterial consortium isolated from marine sponges.</title>
        <authorList>
            <person name="Dechsakulwatana C."/>
            <person name="Rungsihiranrut A."/>
            <person name="Muangchinda C."/>
            <person name="Ningthoujam R."/>
            <person name="Klankeo P."/>
            <person name="Pinyakong O."/>
        </authorList>
    </citation>
    <scope>NUCLEOTIDE SEQUENCE [LARGE SCALE GENOMIC DNA]</scope>
    <source>
        <strain evidence="2">MO2-4</strain>
    </source>
</reference>
<proteinExistence type="predicted"/>
<dbReference type="RefSeq" id="WP_317515314.1">
    <property type="nucleotide sequence ID" value="NZ_JAPTHD010000001.1"/>
</dbReference>
<organism evidence="1 2">
    <name type="scientific">Sphingobium naphthae</name>
    <dbReference type="NCBI Taxonomy" id="1886786"/>
    <lineage>
        <taxon>Bacteria</taxon>
        <taxon>Pseudomonadati</taxon>
        <taxon>Pseudomonadota</taxon>
        <taxon>Alphaproteobacteria</taxon>
        <taxon>Sphingomonadales</taxon>
        <taxon>Sphingomonadaceae</taxon>
        <taxon>Sphingobium</taxon>
    </lineage>
</organism>
<comment type="caution">
    <text evidence="1">The sequence shown here is derived from an EMBL/GenBank/DDBJ whole genome shotgun (WGS) entry which is preliminary data.</text>
</comment>
<gene>
    <name evidence="1" type="ORF">O0R41_00040</name>
</gene>
<evidence type="ECO:0000313" key="2">
    <source>
        <dbReference type="Proteomes" id="UP001185984"/>
    </source>
</evidence>
<dbReference type="EMBL" id="JAPTHD010000001">
    <property type="protein sequence ID" value="MDV5821993.1"/>
    <property type="molecule type" value="Genomic_DNA"/>
</dbReference>
<protein>
    <submittedName>
        <fullName evidence="1">Uncharacterized protein</fullName>
    </submittedName>
</protein>